<evidence type="ECO:0000313" key="12">
    <source>
        <dbReference type="Proteomes" id="UP000075816"/>
    </source>
</evidence>
<dbReference type="PRINTS" id="PR00368">
    <property type="entry name" value="FADPNR"/>
</dbReference>
<comment type="caution">
    <text evidence="11">The sequence shown here is derived from an EMBL/GenBank/DDBJ whole genome shotgun (WGS) entry which is preliminary data.</text>
</comment>
<evidence type="ECO:0000256" key="2">
    <source>
        <dbReference type="ARBA" id="ARBA00004950"/>
    </source>
</evidence>
<dbReference type="Pfam" id="PF00890">
    <property type="entry name" value="FAD_binding_2"/>
    <property type="match status" value="1"/>
</dbReference>
<accession>A0A162IW20</accession>
<dbReference type="InterPro" id="IPR027477">
    <property type="entry name" value="Succ_DH/fumarate_Rdtase_cat_sf"/>
</dbReference>
<keyword evidence="7" id="KW-0274">FAD</keyword>
<dbReference type="GeneID" id="75075289"/>
<keyword evidence="8" id="KW-0560">Oxidoreductase</keyword>
<dbReference type="PANTHER" id="PTHR42716:SF2">
    <property type="entry name" value="L-ASPARTATE OXIDASE, CHLOROPLASTIC"/>
    <property type="match status" value="1"/>
</dbReference>
<evidence type="ECO:0000256" key="7">
    <source>
        <dbReference type="ARBA" id="ARBA00022827"/>
    </source>
</evidence>
<comment type="pathway">
    <text evidence="2">Cofactor biosynthesis; NAD(+) biosynthesis; iminoaspartate from L-aspartate (oxidase route): step 1/1.</text>
</comment>
<dbReference type="EMBL" id="LVEA01000031">
    <property type="protein sequence ID" value="KYL04566.1"/>
    <property type="molecule type" value="Genomic_DNA"/>
</dbReference>
<evidence type="ECO:0000256" key="9">
    <source>
        <dbReference type="ARBA" id="ARBA00048305"/>
    </source>
</evidence>
<comment type="catalytic activity">
    <reaction evidence="9">
        <text>L-aspartate + O2 = iminosuccinate + H2O2</text>
        <dbReference type="Rhea" id="RHEA:25876"/>
        <dbReference type="ChEBI" id="CHEBI:15379"/>
        <dbReference type="ChEBI" id="CHEBI:16240"/>
        <dbReference type="ChEBI" id="CHEBI:29991"/>
        <dbReference type="ChEBI" id="CHEBI:77875"/>
        <dbReference type="EC" id="1.4.3.16"/>
    </reaction>
    <physiologicalReaction direction="left-to-right" evidence="9">
        <dbReference type="Rhea" id="RHEA:25877"/>
    </physiologicalReaction>
</comment>
<dbReference type="eggNOG" id="COG0029">
    <property type="taxonomic scope" value="Bacteria"/>
</dbReference>
<evidence type="ECO:0000256" key="8">
    <source>
        <dbReference type="ARBA" id="ARBA00023002"/>
    </source>
</evidence>
<dbReference type="GO" id="GO:0034628">
    <property type="term" value="P:'de novo' NAD+ biosynthetic process from L-aspartate"/>
    <property type="evidence" value="ECO:0007669"/>
    <property type="project" value="TreeGrafter"/>
</dbReference>
<dbReference type="InterPro" id="IPR005288">
    <property type="entry name" value="NadB"/>
</dbReference>
<evidence type="ECO:0000256" key="4">
    <source>
        <dbReference type="ARBA" id="ARBA00012173"/>
    </source>
</evidence>
<evidence type="ECO:0000256" key="1">
    <source>
        <dbReference type="ARBA" id="ARBA00001974"/>
    </source>
</evidence>
<dbReference type="Gene3D" id="3.90.700.10">
    <property type="entry name" value="Succinate dehydrogenase/fumarate reductase flavoprotein, catalytic domain"/>
    <property type="match status" value="1"/>
</dbReference>
<dbReference type="UniPathway" id="UPA00253">
    <property type="reaction ID" value="UER00326"/>
</dbReference>
<keyword evidence="5" id="KW-0285">Flavoprotein</keyword>
<feature type="domain" description="FAD-dependent oxidoreductase 2 FAD-binding" evidence="10">
    <location>
        <begin position="7"/>
        <end position="368"/>
    </location>
</feature>
<dbReference type="PANTHER" id="PTHR42716">
    <property type="entry name" value="L-ASPARTATE OXIDASE"/>
    <property type="match status" value="1"/>
</dbReference>
<proteinExistence type="inferred from homology"/>
<evidence type="ECO:0000256" key="3">
    <source>
        <dbReference type="ARBA" id="ARBA00008562"/>
    </source>
</evidence>
<evidence type="ECO:0000256" key="6">
    <source>
        <dbReference type="ARBA" id="ARBA00022642"/>
    </source>
</evidence>
<dbReference type="AlphaFoldDB" id="A0A162IW20"/>
<dbReference type="InterPro" id="IPR036188">
    <property type="entry name" value="FAD/NAD-bd_sf"/>
</dbReference>
<dbReference type="Gene3D" id="3.50.50.60">
    <property type="entry name" value="FAD/NAD(P)-binding domain"/>
    <property type="match status" value="1"/>
</dbReference>
<dbReference type="NCBIfam" id="NF004820">
    <property type="entry name" value="PRK06175.1"/>
    <property type="match status" value="1"/>
</dbReference>
<dbReference type="GO" id="GO:0008734">
    <property type="term" value="F:L-aspartate oxidase activity"/>
    <property type="evidence" value="ECO:0007669"/>
    <property type="project" value="UniProtKB-EC"/>
</dbReference>
<organism evidence="11 12">
    <name type="scientific">Fusobacterium necrophorum subsp. funduliforme</name>
    <dbReference type="NCBI Taxonomy" id="143387"/>
    <lineage>
        <taxon>Bacteria</taxon>
        <taxon>Fusobacteriati</taxon>
        <taxon>Fusobacteriota</taxon>
        <taxon>Fusobacteriia</taxon>
        <taxon>Fusobacteriales</taxon>
        <taxon>Fusobacteriaceae</taxon>
        <taxon>Fusobacterium</taxon>
    </lineage>
</organism>
<comment type="similarity">
    <text evidence="3">Belongs to the FAD-dependent oxidoreductase 2 family. NadB subfamily.</text>
</comment>
<dbReference type="KEGG" id="fnf:BSQ88_02825"/>
<sequence length="425" mass="48583">MKTYHGDVVIVGSGVAGIISALAFPRNYKVLLITKKRLRDSNSYLAQGGICVQRGEEDRESFIEDTLRAGHYENFREAVEVLVEESRGAIQTLIQYGVPFSRNEKEYCYTREGGHSKNRILYCDDITGKRIMEQLVKQVRKRKNIRVFENTEMTDLIIEEETCFGVQAFHKKEKRIFFAKNTILACGGIGGIYSNTTNFSHIAGDGIVLATKYGISLKDISYVQIHPTTFYEESDGRRFLISESVRGEGALLYNHQGKRFVDELQTRDVVTQAILQEMKREETKYEFLDFRPIAKDFRQRFPNIYQYLCSAGKNPFQEKIPIVPSQHYTMGGIDVDLDGKTSLSHLYAVGEVACTGVHGKNRLASNSLLESVVFGKRAAVRISLEKTPWIRYNKRIRMKRNTISNSLAKKIILERIKEDEDNKIK</sequence>
<dbReference type="Proteomes" id="UP000075816">
    <property type="component" value="Unassembled WGS sequence"/>
</dbReference>
<gene>
    <name evidence="11" type="ORF">A2J07_04465</name>
</gene>
<dbReference type="RefSeq" id="WP_005957128.1">
    <property type="nucleotide sequence ID" value="NZ_CAXOUF010000025.1"/>
</dbReference>
<dbReference type="SUPFAM" id="SSF56425">
    <property type="entry name" value="Succinate dehydrogenase/fumarate reductase flavoprotein, catalytic domain"/>
    <property type="match status" value="1"/>
</dbReference>
<name>A0A162IW20_9FUSO</name>
<evidence type="ECO:0000313" key="11">
    <source>
        <dbReference type="EMBL" id="KYL04566.1"/>
    </source>
</evidence>
<reference evidence="11 12" key="1">
    <citation type="submission" date="2016-03" db="EMBL/GenBank/DDBJ databases">
        <title>Comparative genomics of human isolates of Fusobacterium necrophorum.</title>
        <authorList>
            <person name="Jensen A."/>
            <person name="Bank S."/>
            <person name="Andersen P.S."/>
            <person name="Kristensen L.H."/>
            <person name="Prag J."/>
        </authorList>
    </citation>
    <scope>NUCLEOTIDE SEQUENCE [LARGE SCALE GENOMIC DNA]</scope>
    <source>
        <strain evidence="11 12">LS_1264</strain>
    </source>
</reference>
<evidence type="ECO:0000259" key="10">
    <source>
        <dbReference type="Pfam" id="PF00890"/>
    </source>
</evidence>
<comment type="cofactor">
    <cofactor evidence="1">
        <name>FAD</name>
        <dbReference type="ChEBI" id="CHEBI:57692"/>
    </cofactor>
</comment>
<protein>
    <recommendedName>
        <fullName evidence="4">L-aspartate oxidase</fullName>
        <ecNumber evidence="4">1.4.3.16</ecNumber>
    </recommendedName>
</protein>
<dbReference type="InterPro" id="IPR003953">
    <property type="entry name" value="FAD-dep_OxRdtase_2_FAD-bd"/>
</dbReference>
<dbReference type="SUPFAM" id="SSF51905">
    <property type="entry name" value="FAD/NAD(P)-binding domain"/>
    <property type="match status" value="1"/>
</dbReference>
<dbReference type="EC" id="1.4.3.16" evidence="4"/>
<keyword evidence="6" id="KW-0662">Pyridine nucleotide biosynthesis</keyword>
<evidence type="ECO:0000256" key="5">
    <source>
        <dbReference type="ARBA" id="ARBA00022630"/>
    </source>
</evidence>